<dbReference type="InterPro" id="IPR036282">
    <property type="entry name" value="Glutathione-S-Trfase_C_sf"/>
</dbReference>
<dbReference type="InterPro" id="IPR011901">
    <property type="entry name" value="Grx2"/>
</dbReference>
<name>A0ABP9MPP9_9GAMM</name>
<dbReference type="Pfam" id="PF13417">
    <property type="entry name" value="GST_N_3"/>
    <property type="match status" value="1"/>
</dbReference>
<protein>
    <submittedName>
        <fullName evidence="2">Glutaredoxin 2</fullName>
    </submittedName>
</protein>
<comment type="caution">
    <text evidence="2">The sequence shown here is derived from an EMBL/GenBank/DDBJ whole genome shotgun (WGS) entry which is preliminary data.</text>
</comment>
<dbReference type="NCBIfam" id="TIGR02182">
    <property type="entry name" value="GRXB"/>
    <property type="match status" value="1"/>
</dbReference>
<dbReference type="Gene3D" id="3.40.30.10">
    <property type="entry name" value="Glutaredoxin"/>
    <property type="match status" value="1"/>
</dbReference>
<evidence type="ECO:0000313" key="3">
    <source>
        <dbReference type="Proteomes" id="UP001500631"/>
    </source>
</evidence>
<sequence length="218" mass="25197">MRLFVFDHCPFCVRALLAVGLKALPVKISYILEDDIETPTKMIGKQMVPILEYEAGKYMPESLDIVKYLDANFGEEIFTEAQNPKVVAWIDDHFGRVNEYVMPRFAEMDFPEFATDSARQLYITRHEERIGCSFAELLEKSEEYKIVLEQALAILEEFVALERIQEHQKYSLDDIILFPLLRALTCVKDLTLPSKVQKYTDLLAARGQVSLFYDTALR</sequence>
<dbReference type="SUPFAM" id="SSF47616">
    <property type="entry name" value="GST C-terminal domain-like"/>
    <property type="match status" value="1"/>
</dbReference>
<dbReference type="Proteomes" id="UP001500631">
    <property type="component" value="Unassembled WGS sequence"/>
</dbReference>
<evidence type="ECO:0000313" key="2">
    <source>
        <dbReference type="EMBL" id="GAA5099894.1"/>
    </source>
</evidence>
<reference evidence="3" key="1">
    <citation type="journal article" date="2019" name="Int. J. Syst. Evol. Microbiol.">
        <title>The Global Catalogue of Microorganisms (GCM) 10K type strain sequencing project: providing services to taxonomists for standard genome sequencing and annotation.</title>
        <authorList>
            <consortium name="The Broad Institute Genomics Platform"/>
            <consortium name="The Broad Institute Genome Sequencing Center for Infectious Disease"/>
            <person name="Wu L."/>
            <person name="Ma J."/>
        </authorList>
    </citation>
    <scope>NUCLEOTIDE SEQUENCE [LARGE SCALE GENOMIC DNA]</scope>
    <source>
        <strain evidence="3">JCM 18424</strain>
    </source>
</reference>
<feature type="domain" description="GST N-terminal" evidence="1">
    <location>
        <begin position="1"/>
        <end position="77"/>
    </location>
</feature>
<organism evidence="2 3">
    <name type="scientific">Wohlfahrtiimonas larvae</name>
    <dbReference type="NCBI Taxonomy" id="1157986"/>
    <lineage>
        <taxon>Bacteria</taxon>
        <taxon>Pseudomonadati</taxon>
        <taxon>Pseudomonadota</taxon>
        <taxon>Gammaproteobacteria</taxon>
        <taxon>Cardiobacteriales</taxon>
        <taxon>Ignatzschineriaceae</taxon>
        <taxon>Wohlfahrtiimonas</taxon>
    </lineage>
</organism>
<dbReference type="SUPFAM" id="SSF52833">
    <property type="entry name" value="Thioredoxin-like"/>
    <property type="match status" value="1"/>
</dbReference>
<dbReference type="InterPro" id="IPR004045">
    <property type="entry name" value="Glutathione_S-Trfase_N"/>
</dbReference>
<dbReference type="InterPro" id="IPR036249">
    <property type="entry name" value="Thioredoxin-like_sf"/>
</dbReference>
<evidence type="ECO:0000259" key="1">
    <source>
        <dbReference type="PROSITE" id="PS50404"/>
    </source>
</evidence>
<gene>
    <name evidence="2" type="primary">grxB</name>
    <name evidence="2" type="ORF">GCM10023338_14020</name>
</gene>
<dbReference type="InterPro" id="IPR007494">
    <property type="entry name" value="Glutaredoxin2_C"/>
</dbReference>
<dbReference type="PROSITE" id="PS50404">
    <property type="entry name" value="GST_NTER"/>
    <property type="match status" value="1"/>
</dbReference>
<dbReference type="NCBIfam" id="NF007702">
    <property type="entry name" value="PRK10387.1"/>
    <property type="match status" value="1"/>
</dbReference>
<keyword evidence="3" id="KW-1185">Reference proteome</keyword>
<proteinExistence type="predicted"/>
<dbReference type="Gene3D" id="1.20.1050.10">
    <property type="match status" value="1"/>
</dbReference>
<dbReference type="RefSeq" id="WP_345667619.1">
    <property type="nucleotide sequence ID" value="NZ_BAABKE010000004.1"/>
</dbReference>
<dbReference type="Pfam" id="PF04399">
    <property type="entry name" value="Glutaredoxin2_C"/>
    <property type="match status" value="1"/>
</dbReference>
<dbReference type="EMBL" id="BAABKE010000004">
    <property type="protein sequence ID" value="GAA5099894.1"/>
    <property type="molecule type" value="Genomic_DNA"/>
</dbReference>
<accession>A0ABP9MPP9</accession>